<proteinExistence type="predicted"/>
<feature type="region of interest" description="Disordered" evidence="1">
    <location>
        <begin position="269"/>
        <end position="345"/>
    </location>
</feature>
<sequence length="379" mass="40794">MSTPNFYCYPTFHNDPIWDASTATGLWLVTSQDALAPGPGVYSSWEVCSAVCEGVPGAGAVFYNTEADCYAAWHARCRLGEHDHPAEPQTPSRRTECPATDPFILQHLHFAVRGGETIYSDLGAALAHYQKVLNDGDKAELLATQRYMKALYFARGANEWTAERLAGEASPETRAESVVSALPHPVGGIAYPVSPTRAADPHPAGPTDKEIARANRLTSADPHPAGPTDKEIARANRLASIQASVKEMEEKKNRQAHHLTIISEYLASTPSKASSSKVSPSTPFKSAASTPSRPGPSTPSTPSKSARSPFKAAGLKTSSIKIGGRVVERTPKAKAPANGNESDTLYDALDDDLTEVLADWVDPDYRFDPRSENKPRDDA</sequence>
<gene>
    <name evidence="2" type="ORF">C8F04DRAFT_1265179</name>
</gene>
<protein>
    <submittedName>
        <fullName evidence="2">Uncharacterized protein</fullName>
    </submittedName>
</protein>
<dbReference type="AlphaFoldDB" id="A0AAD6SJG6"/>
<dbReference type="EMBL" id="JARJCM010000104">
    <property type="protein sequence ID" value="KAJ7029131.1"/>
    <property type="molecule type" value="Genomic_DNA"/>
</dbReference>
<reference evidence="2" key="1">
    <citation type="submission" date="2023-03" db="EMBL/GenBank/DDBJ databases">
        <title>Massive genome expansion in bonnet fungi (Mycena s.s.) driven by repeated elements and novel gene families across ecological guilds.</title>
        <authorList>
            <consortium name="Lawrence Berkeley National Laboratory"/>
            <person name="Harder C.B."/>
            <person name="Miyauchi S."/>
            <person name="Viragh M."/>
            <person name="Kuo A."/>
            <person name="Thoen E."/>
            <person name="Andreopoulos B."/>
            <person name="Lu D."/>
            <person name="Skrede I."/>
            <person name="Drula E."/>
            <person name="Henrissat B."/>
            <person name="Morin E."/>
            <person name="Kohler A."/>
            <person name="Barry K."/>
            <person name="LaButti K."/>
            <person name="Morin E."/>
            <person name="Salamov A."/>
            <person name="Lipzen A."/>
            <person name="Mereny Z."/>
            <person name="Hegedus B."/>
            <person name="Baldrian P."/>
            <person name="Stursova M."/>
            <person name="Weitz H."/>
            <person name="Taylor A."/>
            <person name="Grigoriev I.V."/>
            <person name="Nagy L.G."/>
            <person name="Martin F."/>
            <person name="Kauserud H."/>
        </authorList>
    </citation>
    <scope>NUCLEOTIDE SEQUENCE</scope>
    <source>
        <strain evidence="2">CBHHK200</strain>
    </source>
</reference>
<feature type="compositionally biased region" description="Low complexity" evidence="1">
    <location>
        <begin position="300"/>
        <end position="309"/>
    </location>
</feature>
<organism evidence="2 3">
    <name type="scientific">Mycena alexandri</name>
    <dbReference type="NCBI Taxonomy" id="1745969"/>
    <lineage>
        <taxon>Eukaryota</taxon>
        <taxon>Fungi</taxon>
        <taxon>Dikarya</taxon>
        <taxon>Basidiomycota</taxon>
        <taxon>Agaricomycotina</taxon>
        <taxon>Agaricomycetes</taxon>
        <taxon>Agaricomycetidae</taxon>
        <taxon>Agaricales</taxon>
        <taxon>Marasmiineae</taxon>
        <taxon>Mycenaceae</taxon>
        <taxon>Mycena</taxon>
    </lineage>
</organism>
<keyword evidence="3" id="KW-1185">Reference proteome</keyword>
<name>A0AAD6SJG6_9AGAR</name>
<evidence type="ECO:0000313" key="3">
    <source>
        <dbReference type="Proteomes" id="UP001218188"/>
    </source>
</evidence>
<comment type="caution">
    <text evidence="2">The sequence shown here is derived from an EMBL/GenBank/DDBJ whole genome shotgun (WGS) entry which is preliminary data.</text>
</comment>
<evidence type="ECO:0000313" key="2">
    <source>
        <dbReference type="EMBL" id="KAJ7029131.1"/>
    </source>
</evidence>
<dbReference type="Proteomes" id="UP001218188">
    <property type="component" value="Unassembled WGS sequence"/>
</dbReference>
<evidence type="ECO:0000256" key="1">
    <source>
        <dbReference type="SAM" id="MobiDB-lite"/>
    </source>
</evidence>
<feature type="compositionally biased region" description="Low complexity" evidence="1">
    <location>
        <begin position="269"/>
        <end position="292"/>
    </location>
</feature>
<accession>A0AAD6SJG6</accession>